<evidence type="ECO:0000256" key="3">
    <source>
        <dbReference type="ARBA" id="ARBA00022801"/>
    </source>
</evidence>
<dbReference type="Proteomes" id="UP000070700">
    <property type="component" value="Unassembled WGS sequence"/>
</dbReference>
<keyword evidence="3 8" id="KW-0378">Hydrolase</keyword>
<dbReference type="GO" id="GO:0019369">
    <property type="term" value="P:arachidonate metabolic process"/>
    <property type="evidence" value="ECO:0007669"/>
    <property type="project" value="TreeGrafter"/>
</dbReference>
<keyword evidence="2 7" id="KW-0863">Zinc-finger</keyword>
<dbReference type="Gene3D" id="3.40.1090.10">
    <property type="entry name" value="Cytosolic phospholipase A2 catalytic domain"/>
    <property type="match status" value="1"/>
</dbReference>
<dbReference type="InterPro" id="IPR001841">
    <property type="entry name" value="Znf_RING"/>
</dbReference>
<dbReference type="InterPro" id="IPR017907">
    <property type="entry name" value="Znf_RING_CS"/>
</dbReference>
<sequence>MRESDQNYEWSLAQLETKGDGAPVVLYVKRHPRDEPRSPAPSSVFEPFSPPPRREEYFDPPKEFIPPPDEPEPPEPDPEPETIPEPEPQPEAEPEPEPQPEPEPEIEIEKHRCEQCDDYHEICYYCNVCDIAYCARCWDRVGPHKSGKTGPGGVPHEKTDQRVAHRLRATLEAAPSDQEQDELFGSDQDTTWFGVVKDEAGDSIFCDYGRYSDIINEITKSLGPRPGHRFPGLVSFVGETGAGKSTLIKVLIELNEKGKPTHQTPVVGSIRHQDVPTSGDVHLYVDPRTFLSEGPILYADCEGLAGGEREPKGARSTMMKRLHGTGPKHQRTSSALDRLTQNMPHSTEREILWADTPEKQTREFAVTQLYPRLLYTFSDVVVFVLKNPRVIENVIERLVDWADAALEMSSNQPVLPHAILVLNASELSIDAEQWNPVHATEWLMNAVKDSIHMNVKCKKHAQTWRSRGKRIETVEDLLLSYYASVKVVRIPGIGRPNLMQTQLEQLYQEIAAASDHSKKRKRELRMLLDAKELQPYLQFAFDHFSKNLDRAFDFVQASFVYNPIPSDFAGNMLKLAVNIMEACGNNLNGEQIFYELSFMVASCIMLDSTRSKTRGLANMIFPEYVVHCDNALEDFCDRYWPCEFVLLMGSRRNDVSVGKCVNVRSGHGSKGHQNKDGKVIAVGSYQSRFTAESYQEKFRYLVFEALEKLLAKLRVRIMEDSLPEEKIAAQLHRDSVMLHFYKHIDDVRNKSLVSHSTCFSCLMSPPQHALPCGHILCTPCLSAYGTQERDAIEISSCPMHLDTTFRSWKIFLKPEAAGVRILTLDGGGIRAIVALEILRLIEQTWGNQMRIQDFFDLIVGTSTGGLVALGLVSMDWSVEQCINEFHQICSKSFARRFGSNIPGYSMIMESVHRSKYEIPPLEDALKQAYSKNDYLFGGFRRSNSRIKVGVTATTSSSISLLTNYNRARIDKLPYNFQRPENAASELRIWEAARAACATPKIFKSYSHEPTGQVYSDASLHHSNPIQIADMERKTLWPNESKSLPDFLLSIGTAYNRKSRKTLIEKSSIIGGLFGQSKSSSSASAAMDQIRSSLAAEKSWKEFIEELGLPETERHRYQRINPEILEELPALDDVNQFKSLQSIIRKHMTGDLAITRAALRLLATAFYFEKTVPLTRLPDGTFLFKGKKLRKLLIIASY</sequence>
<organism evidence="12 13">
    <name type="scientific">Mollisia scopiformis</name>
    <name type="common">Conifer needle endophyte fungus</name>
    <name type="synonym">Phialocephala scopiformis</name>
    <dbReference type="NCBI Taxonomy" id="149040"/>
    <lineage>
        <taxon>Eukaryota</taxon>
        <taxon>Fungi</taxon>
        <taxon>Dikarya</taxon>
        <taxon>Ascomycota</taxon>
        <taxon>Pezizomycotina</taxon>
        <taxon>Leotiomycetes</taxon>
        <taxon>Helotiales</taxon>
        <taxon>Mollisiaceae</taxon>
        <taxon>Mollisia</taxon>
    </lineage>
</organism>
<dbReference type="OrthoDB" id="194358at2759"/>
<dbReference type="CDD" id="cd19757">
    <property type="entry name" value="Bbox1"/>
    <property type="match status" value="1"/>
</dbReference>
<evidence type="ECO:0000259" key="10">
    <source>
        <dbReference type="PROSITE" id="PS50089"/>
    </source>
</evidence>
<feature type="region of interest" description="Disordered" evidence="9">
    <location>
        <begin position="1"/>
        <end position="104"/>
    </location>
</feature>
<dbReference type="Pfam" id="PF01734">
    <property type="entry name" value="Patatin"/>
    <property type="match status" value="1"/>
</dbReference>
<feature type="domain" description="PNPLA" evidence="11">
    <location>
        <begin position="822"/>
        <end position="1029"/>
    </location>
</feature>
<dbReference type="RefSeq" id="XP_018068084.1">
    <property type="nucleotide sequence ID" value="XM_018209588.1"/>
</dbReference>
<evidence type="ECO:0000256" key="6">
    <source>
        <dbReference type="ARBA" id="ARBA00023098"/>
    </source>
</evidence>
<reference evidence="12 13" key="1">
    <citation type="submission" date="2015-10" db="EMBL/GenBank/DDBJ databases">
        <title>Full genome of DAOMC 229536 Phialocephala scopiformis, a fungal endophyte of spruce producing the potent anti-insectan compound rugulosin.</title>
        <authorList>
            <consortium name="DOE Joint Genome Institute"/>
            <person name="Walker A.K."/>
            <person name="Frasz S.L."/>
            <person name="Seifert K.A."/>
            <person name="Miller J.D."/>
            <person name="Mondo S.J."/>
            <person name="Labutti K."/>
            <person name="Lipzen A."/>
            <person name="Dockter R."/>
            <person name="Kennedy M."/>
            <person name="Grigoriev I.V."/>
            <person name="Spatafora J.W."/>
        </authorList>
    </citation>
    <scope>NUCLEOTIDE SEQUENCE [LARGE SCALE GENOMIC DNA]</scope>
    <source>
        <strain evidence="12 13">CBS 120377</strain>
    </source>
</reference>
<protein>
    <submittedName>
        <fullName evidence="12">Uncharacterized protein</fullName>
    </submittedName>
</protein>
<dbReference type="PANTHER" id="PTHR24185:SF1">
    <property type="entry name" value="CALCIUM-INDEPENDENT PHOSPHOLIPASE A2-GAMMA"/>
    <property type="match status" value="1"/>
</dbReference>
<dbReference type="GeneID" id="28819314"/>
<evidence type="ECO:0000256" key="4">
    <source>
        <dbReference type="ARBA" id="ARBA00022833"/>
    </source>
</evidence>
<evidence type="ECO:0000256" key="8">
    <source>
        <dbReference type="PROSITE-ProRule" id="PRU01161"/>
    </source>
</evidence>
<dbReference type="InParanoid" id="A0A194X180"/>
<dbReference type="PANTHER" id="PTHR24185">
    <property type="entry name" value="CALCIUM-INDEPENDENT PHOSPHOLIPASE A2-GAMMA"/>
    <property type="match status" value="1"/>
</dbReference>
<feature type="compositionally biased region" description="Basic and acidic residues" evidence="9">
    <location>
        <begin position="52"/>
        <end position="62"/>
    </location>
</feature>
<gene>
    <name evidence="12" type="ORF">LY89DRAFT_590372</name>
</gene>
<proteinExistence type="predicted"/>
<dbReference type="SUPFAM" id="SSF52151">
    <property type="entry name" value="FabD/lysophospholipase-like"/>
    <property type="match status" value="1"/>
</dbReference>
<accession>A0A194X180</accession>
<feature type="domain" description="RING-type" evidence="10">
    <location>
        <begin position="758"/>
        <end position="800"/>
    </location>
</feature>
<dbReference type="KEGG" id="psco:LY89DRAFT_590372"/>
<evidence type="ECO:0000313" key="12">
    <source>
        <dbReference type="EMBL" id="KUJ13729.1"/>
    </source>
</evidence>
<evidence type="ECO:0000256" key="1">
    <source>
        <dbReference type="ARBA" id="ARBA00022723"/>
    </source>
</evidence>
<evidence type="ECO:0000256" key="9">
    <source>
        <dbReference type="SAM" id="MobiDB-lite"/>
    </source>
</evidence>
<dbReference type="PROSITE" id="PS51635">
    <property type="entry name" value="PNPLA"/>
    <property type="match status" value="1"/>
</dbReference>
<dbReference type="GO" id="GO:0016020">
    <property type="term" value="C:membrane"/>
    <property type="evidence" value="ECO:0007669"/>
    <property type="project" value="TreeGrafter"/>
</dbReference>
<dbReference type="GO" id="GO:0016042">
    <property type="term" value="P:lipid catabolic process"/>
    <property type="evidence" value="ECO:0007669"/>
    <property type="project" value="UniProtKB-UniRule"/>
</dbReference>
<dbReference type="EMBL" id="KQ947421">
    <property type="protein sequence ID" value="KUJ13729.1"/>
    <property type="molecule type" value="Genomic_DNA"/>
</dbReference>
<keyword evidence="5 8" id="KW-0442">Lipid degradation</keyword>
<dbReference type="CDD" id="cd07199">
    <property type="entry name" value="Pat17_PNPLA8_PNPLA9_like"/>
    <property type="match status" value="1"/>
</dbReference>
<name>A0A194X180_MOLSC</name>
<dbReference type="AlphaFoldDB" id="A0A194X180"/>
<dbReference type="PROSITE" id="PS00518">
    <property type="entry name" value="ZF_RING_1"/>
    <property type="match status" value="1"/>
</dbReference>
<feature type="active site" description="Nucleophile" evidence="8">
    <location>
        <position position="862"/>
    </location>
</feature>
<feature type="active site" description="Proton acceptor" evidence="8">
    <location>
        <position position="1016"/>
    </location>
</feature>
<comment type="caution">
    <text evidence="8">Lacks conserved residue(s) required for the propagation of feature annotation.</text>
</comment>
<feature type="compositionally biased region" description="Acidic residues" evidence="9">
    <location>
        <begin position="69"/>
        <end position="104"/>
    </location>
</feature>
<dbReference type="InterPro" id="IPR002641">
    <property type="entry name" value="PNPLA_dom"/>
</dbReference>
<keyword evidence="4" id="KW-0862">Zinc</keyword>
<dbReference type="InterPro" id="IPR016035">
    <property type="entry name" value="Acyl_Trfase/lysoPLipase"/>
</dbReference>
<evidence type="ECO:0000256" key="7">
    <source>
        <dbReference type="PROSITE-ProRule" id="PRU00175"/>
    </source>
</evidence>
<keyword evidence="1" id="KW-0479">Metal-binding</keyword>
<dbReference type="GO" id="GO:0047499">
    <property type="term" value="F:calcium-independent phospholipase A2 activity"/>
    <property type="evidence" value="ECO:0007669"/>
    <property type="project" value="TreeGrafter"/>
</dbReference>
<dbReference type="SUPFAM" id="SSF52540">
    <property type="entry name" value="P-loop containing nucleoside triphosphate hydrolases"/>
    <property type="match status" value="2"/>
</dbReference>
<dbReference type="PROSITE" id="PS50089">
    <property type="entry name" value="ZF_RING_2"/>
    <property type="match status" value="1"/>
</dbReference>
<dbReference type="GO" id="GO:0046486">
    <property type="term" value="P:glycerolipid metabolic process"/>
    <property type="evidence" value="ECO:0007669"/>
    <property type="project" value="UniProtKB-ARBA"/>
</dbReference>
<keyword evidence="6 8" id="KW-0443">Lipid metabolism</keyword>
<evidence type="ECO:0000313" key="13">
    <source>
        <dbReference type="Proteomes" id="UP000070700"/>
    </source>
</evidence>
<dbReference type="GO" id="GO:0008270">
    <property type="term" value="F:zinc ion binding"/>
    <property type="evidence" value="ECO:0007669"/>
    <property type="project" value="UniProtKB-KW"/>
</dbReference>
<feature type="short sequence motif" description="GXSXG" evidence="8">
    <location>
        <begin position="860"/>
        <end position="864"/>
    </location>
</feature>
<evidence type="ECO:0000259" key="11">
    <source>
        <dbReference type="PROSITE" id="PS51635"/>
    </source>
</evidence>
<dbReference type="InterPro" id="IPR027417">
    <property type="entry name" value="P-loop_NTPase"/>
</dbReference>
<evidence type="ECO:0000256" key="5">
    <source>
        <dbReference type="ARBA" id="ARBA00022963"/>
    </source>
</evidence>
<keyword evidence="13" id="KW-1185">Reference proteome</keyword>
<evidence type="ECO:0000256" key="2">
    <source>
        <dbReference type="ARBA" id="ARBA00022771"/>
    </source>
</evidence>